<dbReference type="Proteomes" id="UP001603857">
    <property type="component" value="Unassembled WGS sequence"/>
</dbReference>
<dbReference type="PANTHER" id="PTHR47994:SF5">
    <property type="entry name" value="F14D16.11-RELATED"/>
    <property type="match status" value="1"/>
</dbReference>
<gene>
    <name evidence="1" type="ORF">Fmac_021836</name>
</gene>
<reference evidence="1 2" key="1">
    <citation type="submission" date="2024-08" db="EMBL/GenBank/DDBJ databases">
        <title>Insights into the chromosomal genome structure of Flemingia macrophylla.</title>
        <authorList>
            <person name="Ding Y."/>
            <person name="Zhao Y."/>
            <person name="Bi W."/>
            <person name="Wu M."/>
            <person name="Zhao G."/>
            <person name="Gong Y."/>
            <person name="Li W."/>
            <person name="Zhang P."/>
        </authorList>
    </citation>
    <scope>NUCLEOTIDE SEQUENCE [LARGE SCALE GENOMIC DNA]</scope>
    <source>
        <strain evidence="1">DYQJB</strain>
        <tissue evidence="1">Leaf</tissue>
    </source>
</reference>
<proteinExistence type="predicted"/>
<sequence length="95" mass="10865">MVKSGDVLIINLHLLRNVLLALRNVLLDSLNLDKLVSIATLLPKRTDNEIKSYKNTHLKKRLDKMGIDPVTHKPKNDALLRRVPFRECCQPHPHG</sequence>
<dbReference type="Gene3D" id="1.10.10.60">
    <property type="entry name" value="Homeodomain-like"/>
    <property type="match status" value="1"/>
</dbReference>
<keyword evidence="2" id="KW-1185">Reference proteome</keyword>
<dbReference type="InterPro" id="IPR015495">
    <property type="entry name" value="Myb_TF_plants"/>
</dbReference>
<evidence type="ECO:0000313" key="1">
    <source>
        <dbReference type="EMBL" id="KAL2328409.1"/>
    </source>
</evidence>
<organism evidence="1 2">
    <name type="scientific">Flemingia macrophylla</name>
    <dbReference type="NCBI Taxonomy" id="520843"/>
    <lineage>
        <taxon>Eukaryota</taxon>
        <taxon>Viridiplantae</taxon>
        <taxon>Streptophyta</taxon>
        <taxon>Embryophyta</taxon>
        <taxon>Tracheophyta</taxon>
        <taxon>Spermatophyta</taxon>
        <taxon>Magnoliopsida</taxon>
        <taxon>eudicotyledons</taxon>
        <taxon>Gunneridae</taxon>
        <taxon>Pentapetalae</taxon>
        <taxon>rosids</taxon>
        <taxon>fabids</taxon>
        <taxon>Fabales</taxon>
        <taxon>Fabaceae</taxon>
        <taxon>Papilionoideae</taxon>
        <taxon>50 kb inversion clade</taxon>
        <taxon>NPAAA clade</taxon>
        <taxon>indigoferoid/millettioid clade</taxon>
        <taxon>Phaseoleae</taxon>
        <taxon>Flemingia</taxon>
    </lineage>
</organism>
<dbReference type="PANTHER" id="PTHR47994">
    <property type="entry name" value="F14D16.11-RELATED"/>
    <property type="match status" value="1"/>
</dbReference>
<dbReference type="EMBL" id="JBGMDY010000007">
    <property type="protein sequence ID" value="KAL2328409.1"/>
    <property type="molecule type" value="Genomic_DNA"/>
</dbReference>
<evidence type="ECO:0000313" key="2">
    <source>
        <dbReference type="Proteomes" id="UP001603857"/>
    </source>
</evidence>
<comment type="caution">
    <text evidence="1">The sequence shown here is derived from an EMBL/GenBank/DDBJ whole genome shotgun (WGS) entry which is preliminary data.</text>
</comment>
<protein>
    <submittedName>
        <fullName evidence="1">Uncharacterized protein</fullName>
    </submittedName>
</protein>
<name>A0ABD1LY12_9FABA</name>
<accession>A0ABD1LY12</accession>
<dbReference type="AlphaFoldDB" id="A0ABD1LY12"/>